<comment type="subcellular location">
    <subcellularLocation>
        <location evidence="1">Endoplasmic reticulum membrane</location>
        <topology evidence="1">Multi-pass membrane protein</topology>
    </subcellularLocation>
</comment>
<evidence type="ECO:0000256" key="9">
    <source>
        <dbReference type="ARBA" id="ARBA00023136"/>
    </source>
</evidence>
<sequence length="827" mass="91091">MVGDGQDLTQGPAGERGIGSGWSTGSAATAGALANPGDESLMLSSSNSIQCSGPASASASASALSLSSSSSSPSLGSSGMSLADSDQDTVVMGVRGHGDTGGGRGGIDRPAHARKPDPGRPRYSHTFLVHNTVRASPLSKESPEQNFRGFFNLAMLLLGVSNLRLIVENFEKYGWLLNIPLSGVRLVDLKFMVLAVGCLGVLMLGSFAAELVAAQRSRNPSASLVLVPFVHSALIVAVVFVPSWIAWEYIWHPAAAFVPVFAATIVSLKLISFACVNSDMRREMRLRIRSRPVEDMTSFKPEPITSENGEKFHPSELQYPANLTLANFAYFAFAPTLCYQTSYPRTKRIRKVFLVKRVIELSTAIAGMYFLSVQYAGPTLRNSIEALDSMDVLRLSERILKLSIISVVIWLLMFWSLFHCWLNILAELLCFGDRRFYQPWWNAKDISEYWRLWNSPVYNWGKRHIYLPLILNCGVPPQAALAIVFCISALLHELLIAVPTHCFNGVAFLGMMGQVPLIIILNVVFGWCRRIFKRPKNDLLYDTIGNYIFWITFTIVVYAHPQASDHPIVIASPSLPRASSTSMPTVNLADPGQEPLNIYYQVCGTGSQHILFINGLGGLSHHWDDVAEYFVKLGDDTACLFDNRGVGMSSAPAGRYTTTLMARDASRLLNHLGWEHVHLVGVSLGGMIAQELALMLGDKVLSLTLESTYSKFNGVPFFAKRTAYSGQQTLVGRLGQTLAGTFHFCDRRLDDIRERGYPVLVIAGDDDRILIQPSSSKYLAERLGARLEIYKGGGHVLFLEDPEWHNALLLETVRKGHERWLARTAGQ</sequence>
<dbReference type="InterPro" id="IPR029058">
    <property type="entry name" value="AB_hydrolase_fold"/>
</dbReference>
<dbReference type="EMBL" id="JADGIZ020000085">
    <property type="protein sequence ID" value="KAL2911879.1"/>
    <property type="molecule type" value="Genomic_DNA"/>
</dbReference>
<evidence type="ECO:0000256" key="5">
    <source>
        <dbReference type="ARBA" id="ARBA00022679"/>
    </source>
</evidence>
<evidence type="ECO:0000256" key="10">
    <source>
        <dbReference type="ARBA" id="ARBA00023315"/>
    </source>
</evidence>
<feature type="transmembrane region" description="Helical" evidence="13">
    <location>
        <begin position="503"/>
        <end position="527"/>
    </location>
</feature>
<evidence type="ECO:0000259" key="14">
    <source>
        <dbReference type="Pfam" id="PF00561"/>
    </source>
</evidence>
<evidence type="ECO:0000256" key="8">
    <source>
        <dbReference type="ARBA" id="ARBA00022989"/>
    </source>
</evidence>
<dbReference type="Proteomes" id="UP001527925">
    <property type="component" value="Unassembled WGS sequence"/>
</dbReference>
<keyword evidence="9 13" id="KW-0472">Membrane</keyword>
<feature type="domain" description="AB hydrolase-1" evidence="14">
    <location>
        <begin position="609"/>
        <end position="749"/>
    </location>
</feature>
<evidence type="ECO:0000256" key="12">
    <source>
        <dbReference type="SAM" id="MobiDB-lite"/>
    </source>
</evidence>
<feature type="transmembrane region" description="Helical" evidence="13">
    <location>
        <begin position="399"/>
        <end position="425"/>
    </location>
</feature>
<dbReference type="InterPro" id="IPR004299">
    <property type="entry name" value="MBOAT_fam"/>
</dbReference>
<dbReference type="InterPro" id="IPR000073">
    <property type="entry name" value="AB_hydrolase_1"/>
</dbReference>
<evidence type="ECO:0000256" key="7">
    <source>
        <dbReference type="ARBA" id="ARBA00022824"/>
    </source>
</evidence>
<feature type="transmembrane region" description="Helical" evidence="13">
    <location>
        <begin position="191"/>
        <end position="212"/>
    </location>
</feature>
<organism evidence="15 16">
    <name type="scientific">Polyrhizophydium stewartii</name>
    <dbReference type="NCBI Taxonomy" id="2732419"/>
    <lineage>
        <taxon>Eukaryota</taxon>
        <taxon>Fungi</taxon>
        <taxon>Fungi incertae sedis</taxon>
        <taxon>Chytridiomycota</taxon>
        <taxon>Chytridiomycota incertae sedis</taxon>
        <taxon>Chytridiomycetes</taxon>
        <taxon>Rhizophydiales</taxon>
        <taxon>Rhizophydiales incertae sedis</taxon>
        <taxon>Polyrhizophydium</taxon>
    </lineage>
</organism>
<keyword evidence="8 13" id="KW-1133">Transmembrane helix</keyword>
<gene>
    <name evidence="15" type="ORF">HK105_208662</name>
</gene>
<proteinExistence type="inferred from homology"/>
<feature type="transmembrane region" description="Helical" evidence="13">
    <location>
        <begin position="469"/>
        <end position="491"/>
    </location>
</feature>
<dbReference type="InterPro" id="IPR014371">
    <property type="entry name" value="Oat_ACAT_DAG_ARE"/>
</dbReference>
<dbReference type="PANTHER" id="PTHR10408">
    <property type="entry name" value="STEROL O-ACYLTRANSFERASE"/>
    <property type="match status" value="1"/>
</dbReference>
<evidence type="ECO:0000256" key="13">
    <source>
        <dbReference type="SAM" id="Phobius"/>
    </source>
</evidence>
<dbReference type="Pfam" id="PF00561">
    <property type="entry name" value="Abhydrolase_1"/>
    <property type="match status" value="1"/>
</dbReference>
<feature type="transmembrane region" description="Helical" evidence="13">
    <location>
        <begin position="253"/>
        <end position="276"/>
    </location>
</feature>
<evidence type="ECO:0000256" key="3">
    <source>
        <dbReference type="ARBA" id="ARBA00009010"/>
    </source>
</evidence>
<dbReference type="PANTHER" id="PTHR10408:SF7">
    <property type="entry name" value="DIACYLGLYCEROL O-ACYLTRANSFERASE 1"/>
    <property type="match status" value="1"/>
</dbReference>
<evidence type="ECO:0000256" key="11">
    <source>
        <dbReference type="ARBA" id="ARBA00023568"/>
    </source>
</evidence>
<evidence type="ECO:0000313" key="16">
    <source>
        <dbReference type="Proteomes" id="UP001527925"/>
    </source>
</evidence>
<comment type="caution">
    <text evidence="15">The sequence shown here is derived from an EMBL/GenBank/DDBJ whole genome shotgun (WGS) entry which is preliminary data.</text>
</comment>
<keyword evidence="10" id="KW-0012">Acyltransferase</keyword>
<protein>
    <recommendedName>
        <fullName evidence="4">diacylglycerol O-acyltransferase</fullName>
        <ecNumber evidence="4">2.3.1.20</ecNumber>
    </recommendedName>
</protein>
<feature type="transmembrane region" description="Helical" evidence="13">
    <location>
        <begin position="539"/>
        <end position="559"/>
    </location>
</feature>
<evidence type="ECO:0000313" key="15">
    <source>
        <dbReference type="EMBL" id="KAL2911879.1"/>
    </source>
</evidence>
<dbReference type="Pfam" id="PF03062">
    <property type="entry name" value="MBOAT"/>
    <property type="match status" value="1"/>
</dbReference>
<keyword evidence="16" id="KW-1185">Reference proteome</keyword>
<keyword evidence="5" id="KW-0808">Transferase</keyword>
<feature type="compositionally biased region" description="Basic and acidic residues" evidence="12">
    <location>
        <begin position="106"/>
        <end position="120"/>
    </location>
</feature>
<name>A0ABR4MX91_9FUNG</name>
<evidence type="ECO:0000256" key="4">
    <source>
        <dbReference type="ARBA" id="ARBA00013244"/>
    </source>
</evidence>
<keyword evidence="6 13" id="KW-0812">Transmembrane</keyword>
<evidence type="ECO:0000256" key="1">
    <source>
        <dbReference type="ARBA" id="ARBA00004477"/>
    </source>
</evidence>
<evidence type="ECO:0000256" key="2">
    <source>
        <dbReference type="ARBA" id="ARBA00005189"/>
    </source>
</evidence>
<keyword evidence="7" id="KW-0256">Endoplasmic reticulum</keyword>
<dbReference type="SUPFAM" id="SSF53474">
    <property type="entry name" value="alpha/beta-Hydrolases"/>
    <property type="match status" value="1"/>
</dbReference>
<dbReference type="Gene3D" id="3.40.50.1820">
    <property type="entry name" value="alpha/beta hydrolase"/>
    <property type="match status" value="2"/>
</dbReference>
<dbReference type="EC" id="2.3.1.20" evidence="4"/>
<comment type="similarity">
    <text evidence="3">Belongs to the membrane-bound acyltransferase family. Sterol o-acyltransferase subfamily.</text>
</comment>
<evidence type="ECO:0000256" key="6">
    <source>
        <dbReference type="ARBA" id="ARBA00022692"/>
    </source>
</evidence>
<comment type="pathway">
    <text evidence="2">Lipid metabolism.</text>
</comment>
<feature type="compositionally biased region" description="Low complexity" evidence="12">
    <location>
        <begin position="23"/>
        <end position="34"/>
    </location>
</feature>
<accession>A0ABR4MX91</accession>
<feature type="region of interest" description="Disordered" evidence="12">
    <location>
        <begin position="92"/>
        <end position="124"/>
    </location>
</feature>
<feature type="region of interest" description="Disordered" evidence="12">
    <location>
        <begin position="1"/>
        <end position="38"/>
    </location>
</feature>
<comment type="function">
    <text evidence="11">Sterol O-acyltransferase that catalyzes the formation of stery esters.</text>
</comment>
<feature type="transmembrane region" description="Helical" evidence="13">
    <location>
        <begin position="224"/>
        <end position="247"/>
    </location>
</feature>
<reference evidence="15 16" key="1">
    <citation type="submission" date="2023-09" db="EMBL/GenBank/DDBJ databases">
        <title>Pangenome analysis of Batrachochytrium dendrobatidis and related Chytrids.</title>
        <authorList>
            <person name="Yacoub M.N."/>
            <person name="Stajich J.E."/>
            <person name="James T.Y."/>
        </authorList>
    </citation>
    <scope>NUCLEOTIDE SEQUENCE [LARGE SCALE GENOMIC DNA]</scope>
    <source>
        <strain evidence="15 16">JEL0888</strain>
    </source>
</reference>
<feature type="transmembrane region" description="Helical" evidence="13">
    <location>
        <begin position="358"/>
        <end position="377"/>
    </location>
</feature>